<feature type="chain" id="PRO_5044555640" description="trypsin" evidence="13">
    <location>
        <begin position="18"/>
        <end position="256"/>
    </location>
</feature>
<sequence length="256" mass="28283">MWHYALALAVLFLNVNAASLRQPIHKIVGGIAVNIEDFPHQVSIVYNNTHICGGSIISDKFILSAAHCYIYIGPINNFRVRVGSTNSTAGGTLYIVKDVHVHTSYNETTYDYDFSIFELNDTIALDNVTSRVVRLTEINEYLPNGSNLTISGWGETRNPTESMEHLRAVSVPKMEQLGCIASYLFLNIVTDRMFCAGYRQGGKDACIADSGGPVLNDNNVQVGVVSWGVDCAQARYPGVYGRISSVRQWIREITNV</sequence>
<evidence type="ECO:0000256" key="1">
    <source>
        <dbReference type="ARBA" id="ARBA00004613"/>
    </source>
</evidence>
<evidence type="ECO:0000313" key="16">
    <source>
        <dbReference type="EnsemblMetazoa" id="LLOJ001192-PB"/>
    </source>
</evidence>
<dbReference type="VEuPathDB" id="VectorBase:LLONM1_010628"/>
<evidence type="ECO:0000313" key="15">
    <source>
        <dbReference type="EMBL" id="MBC1178227.1"/>
    </source>
</evidence>
<feature type="domain" description="Peptidase S1" evidence="14">
    <location>
        <begin position="27"/>
        <end position="255"/>
    </location>
</feature>
<evidence type="ECO:0000256" key="8">
    <source>
        <dbReference type="ARBA" id="ARBA00023145"/>
    </source>
</evidence>
<dbReference type="GO" id="GO:0004252">
    <property type="term" value="F:serine-type endopeptidase activity"/>
    <property type="evidence" value="ECO:0007669"/>
    <property type="project" value="UniProtKB-EC"/>
</dbReference>
<dbReference type="InterPro" id="IPR001314">
    <property type="entry name" value="Peptidase_S1A"/>
</dbReference>
<feature type="signal peptide" evidence="13">
    <location>
        <begin position="1"/>
        <end position="17"/>
    </location>
</feature>
<keyword evidence="17" id="KW-1185">Reference proteome</keyword>
<comment type="similarity">
    <text evidence="10">Belongs to the peptidase S1 family. CLIP subfamily.</text>
</comment>
<evidence type="ECO:0000256" key="2">
    <source>
        <dbReference type="ARBA" id="ARBA00022525"/>
    </source>
</evidence>
<keyword evidence="4 13" id="KW-0732">Signal</keyword>
<keyword evidence="3" id="KW-0645">Protease</keyword>
<evidence type="ECO:0000256" key="12">
    <source>
        <dbReference type="ARBA" id="ARBA00038868"/>
    </source>
</evidence>
<dbReference type="PANTHER" id="PTHR24276:SF97">
    <property type="entry name" value="GH13245P2-RELATED"/>
    <property type="match status" value="1"/>
</dbReference>
<dbReference type="EnsemblMetazoa" id="LLOJ001192-RB">
    <property type="protein sequence ID" value="LLOJ001192-PB"/>
    <property type="gene ID" value="LLOJ001192"/>
</dbReference>
<dbReference type="Gene3D" id="2.40.10.10">
    <property type="entry name" value="Trypsin-like serine proteases"/>
    <property type="match status" value="1"/>
</dbReference>
<dbReference type="InterPro" id="IPR018114">
    <property type="entry name" value="TRYPSIN_HIS"/>
</dbReference>
<dbReference type="AlphaFoldDB" id="A0A1B0GHB5"/>
<dbReference type="EMBL" id="AJWK01004381">
    <property type="status" value="NOT_ANNOTATED_CDS"/>
    <property type="molecule type" value="Genomic_DNA"/>
</dbReference>
<organism evidence="16 17">
    <name type="scientific">Lutzomyia longipalpis</name>
    <name type="common">Sand fly</name>
    <dbReference type="NCBI Taxonomy" id="7200"/>
    <lineage>
        <taxon>Eukaryota</taxon>
        <taxon>Metazoa</taxon>
        <taxon>Ecdysozoa</taxon>
        <taxon>Arthropoda</taxon>
        <taxon>Hexapoda</taxon>
        <taxon>Insecta</taxon>
        <taxon>Pterygota</taxon>
        <taxon>Neoptera</taxon>
        <taxon>Endopterygota</taxon>
        <taxon>Diptera</taxon>
        <taxon>Nematocera</taxon>
        <taxon>Psychodoidea</taxon>
        <taxon>Psychodidae</taxon>
        <taxon>Lutzomyia</taxon>
        <taxon>Lutzomyia</taxon>
    </lineage>
</organism>
<dbReference type="SMART" id="SM00020">
    <property type="entry name" value="Tryp_SPc"/>
    <property type="match status" value="1"/>
</dbReference>
<reference evidence="16" key="3">
    <citation type="submission" date="2020-05" db="UniProtKB">
        <authorList>
            <consortium name="EnsemblMetazoa"/>
        </authorList>
    </citation>
    <scope>IDENTIFICATION</scope>
    <source>
        <strain evidence="16">Jacobina</strain>
    </source>
</reference>
<reference evidence="17" key="1">
    <citation type="submission" date="2012-05" db="EMBL/GenBank/DDBJ databases">
        <title>Whole Genome Assembly of Lutzomyia longipalpis.</title>
        <authorList>
            <person name="Richards S."/>
            <person name="Qu C."/>
            <person name="Dillon R."/>
            <person name="Worley K."/>
            <person name="Scherer S."/>
            <person name="Batterton M."/>
            <person name="Taylor A."/>
            <person name="Hawes A."/>
            <person name="Hernandez B."/>
            <person name="Kovar C."/>
            <person name="Mandapat C."/>
            <person name="Pham C."/>
            <person name="Qu C."/>
            <person name="Jing C."/>
            <person name="Bess C."/>
            <person name="Bandaranaike D."/>
            <person name="Ngo D."/>
            <person name="Ongeri F."/>
            <person name="Arias F."/>
            <person name="Lara F."/>
            <person name="Weissenberger G."/>
            <person name="Kamau G."/>
            <person name="Han H."/>
            <person name="Shen H."/>
            <person name="Dinh H."/>
            <person name="Khalil I."/>
            <person name="Jones J."/>
            <person name="Shafer J."/>
            <person name="Jayaseelan J."/>
            <person name="Quiroz J."/>
            <person name="Blankenburg K."/>
            <person name="Nguyen L."/>
            <person name="Jackson L."/>
            <person name="Francisco L."/>
            <person name="Tang L.-Y."/>
            <person name="Pu L.-L."/>
            <person name="Perales L."/>
            <person name="Lorensuhewa L."/>
            <person name="Munidasa M."/>
            <person name="Coyle M."/>
            <person name="Taylor M."/>
            <person name="Puazo M."/>
            <person name="Firestine M."/>
            <person name="Scheel M."/>
            <person name="Javaid M."/>
            <person name="Wang M."/>
            <person name="Li M."/>
            <person name="Tabassum N."/>
            <person name="Saada N."/>
            <person name="Osuji N."/>
            <person name="Aqrawi P."/>
            <person name="Fu Q."/>
            <person name="Thornton R."/>
            <person name="Raj R."/>
            <person name="Goodspeed R."/>
            <person name="Mata R."/>
            <person name="Najjar R."/>
            <person name="Gubbala S."/>
            <person name="Lee S."/>
            <person name="Denson S."/>
            <person name="Patil S."/>
            <person name="Macmil S."/>
            <person name="Qi S."/>
            <person name="Matskevitch T."/>
            <person name="Palculict T."/>
            <person name="Mathew T."/>
            <person name="Vee V."/>
            <person name="Velamala V."/>
            <person name="Korchina V."/>
            <person name="Cai W."/>
            <person name="Liu W."/>
            <person name="Dai W."/>
            <person name="Zou X."/>
            <person name="Zhu Y."/>
            <person name="Zhang Y."/>
            <person name="Wu Y.-Q."/>
            <person name="Xin Y."/>
            <person name="Nazarath L."/>
            <person name="Kovar C."/>
            <person name="Han Y."/>
            <person name="Muzny D."/>
            <person name="Gibbs R."/>
        </authorList>
    </citation>
    <scope>NUCLEOTIDE SEQUENCE [LARGE SCALE GENOMIC DNA]</scope>
    <source>
        <strain evidence="17">Jacobina</strain>
    </source>
</reference>
<dbReference type="SUPFAM" id="SSF50494">
    <property type="entry name" value="Trypsin-like serine proteases"/>
    <property type="match status" value="1"/>
</dbReference>
<proteinExistence type="inferred from homology"/>
<dbReference type="InterPro" id="IPR001254">
    <property type="entry name" value="Trypsin_dom"/>
</dbReference>
<dbReference type="PROSITE" id="PS50240">
    <property type="entry name" value="TRYPSIN_DOM"/>
    <property type="match status" value="1"/>
</dbReference>
<keyword evidence="8" id="KW-0865">Zymogen</keyword>
<evidence type="ECO:0000256" key="11">
    <source>
        <dbReference type="ARBA" id="ARBA00036320"/>
    </source>
</evidence>
<dbReference type="Proteomes" id="UP000092461">
    <property type="component" value="Unassembled WGS sequence"/>
</dbReference>
<keyword evidence="6" id="KW-0378">Hydrolase</keyword>
<evidence type="ECO:0000313" key="17">
    <source>
        <dbReference type="Proteomes" id="UP000092461"/>
    </source>
</evidence>
<keyword evidence="2" id="KW-0964">Secreted</keyword>
<evidence type="ECO:0000256" key="13">
    <source>
        <dbReference type="SAM" id="SignalP"/>
    </source>
</evidence>
<comment type="catalytic activity">
    <reaction evidence="11">
        <text>Preferential cleavage: Arg-|-Xaa, Lys-|-Xaa.</text>
        <dbReference type="EC" id="3.4.21.4"/>
    </reaction>
</comment>
<evidence type="ECO:0000256" key="9">
    <source>
        <dbReference type="ARBA" id="ARBA00023157"/>
    </source>
</evidence>
<dbReference type="PRINTS" id="PR00722">
    <property type="entry name" value="CHYMOTRYPSIN"/>
</dbReference>
<evidence type="ECO:0000256" key="10">
    <source>
        <dbReference type="ARBA" id="ARBA00024195"/>
    </source>
</evidence>
<comment type="subcellular location">
    <subcellularLocation>
        <location evidence="1">Secreted</location>
    </subcellularLocation>
</comment>
<dbReference type="InterPro" id="IPR009003">
    <property type="entry name" value="Peptidase_S1_PA"/>
</dbReference>
<dbReference type="EMBL" id="AJWK01004382">
    <property type="status" value="NOT_ANNOTATED_CDS"/>
    <property type="molecule type" value="Genomic_DNA"/>
</dbReference>
<dbReference type="CDD" id="cd00190">
    <property type="entry name" value="Tryp_SPc"/>
    <property type="match status" value="1"/>
</dbReference>
<dbReference type="PROSITE" id="PS00134">
    <property type="entry name" value="TRYPSIN_HIS"/>
    <property type="match status" value="1"/>
</dbReference>
<dbReference type="InterPro" id="IPR050430">
    <property type="entry name" value="Peptidase_S1"/>
</dbReference>
<keyword evidence="9" id="KW-1015">Disulfide bond</keyword>
<evidence type="ECO:0000259" key="14">
    <source>
        <dbReference type="PROSITE" id="PS50240"/>
    </source>
</evidence>
<dbReference type="GO" id="GO:0005576">
    <property type="term" value="C:extracellular region"/>
    <property type="evidence" value="ECO:0007669"/>
    <property type="project" value="UniProtKB-SubCell"/>
</dbReference>
<dbReference type="PANTHER" id="PTHR24276">
    <property type="entry name" value="POLYSERASE-RELATED"/>
    <property type="match status" value="1"/>
</dbReference>
<evidence type="ECO:0000256" key="4">
    <source>
        <dbReference type="ARBA" id="ARBA00022729"/>
    </source>
</evidence>
<dbReference type="EMBL" id="GITU01009524">
    <property type="protein sequence ID" value="MBC1178227.1"/>
    <property type="molecule type" value="Transcribed_RNA"/>
</dbReference>
<keyword evidence="5" id="KW-0222">Digestion</keyword>
<evidence type="ECO:0000256" key="7">
    <source>
        <dbReference type="ARBA" id="ARBA00022825"/>
    </source>
</evidence>
<dbReference type="VEuPathDB" id="VectorBase:LLOJ001192"/>
<reference evidence="15" key="2">
    <citation type="journal article" date="2020" name="BMC">
        <title>Leishmania infection induces a limited differential gene expression in the sand fly midgut.</title>
        <authorList>
            <person name="Coutinho-Abreu I.V."/>
            <person name="Serafim T.D."/>
            <person name="Meneses C."/>
            <person name="Kamhawi S."/>
            <person name="Oliveira F."/>
            <person name="Valenzuela J.G."/>
        </authorList>
    </citation>
    <scope>NUCLEOTIDE SEQUENCE</scope>
    <source>
        <strain evidence="15">Jacobina</strain>
        <tissue evidence="15">Midgut</tissue>
    </source>
</reference>
<accession>A0A1B0GHB5</accession>
<dbReference type="EC" id="3.4.21.4" evidence="12"/>
<evidence type="ECO:0000256" key="5">
    <source>
        <dbReference type="ARBA" id="ARBA00022757"/>
    </source>
</evidence>
<dbReference type="GO" id="GO:0006508">
    <property type="term" value="P:proteolysis"/>
    <property type="evidence" value="ECO:0007669"/>
    <property type="project" value="UniProtKB-KW"/>
</dbReference>
<evidence type="ECO:0000256" key="6">
    <source>
        <dbReference type="ARBA" id="ARBA00022801"/>
    </source>
</evidence>
<evidence type="ECO:0000256" key="3">
    <source>
        <dbReference type="ARBA" id="ARBA00022670"/>
    </source>
</evidence>
<dbReference type="GO" id="GO:0007586">
    <property type="term" value="P:digestion"/>
    <property type="evidence" value="ECO:0007669"/>
    <property type="project" value="UniProtKB-KW"/>
</dbReference>
<protein>
    <recommendedName>
        <fullName evidence="12">trypsin</fullName>
        <ecNumber evidence="12">3.4.21.4</ecNumber>
    </recommendedName>
</protein>
<dbReference type="Pfam" id="PF00089">
    <property type="entry name" value="Trypsin"/>
    <property type="match status" value="1"/>
</dbReference>
<dbReference type="InterPro" id="IPR043504">
    <property type="entry name" value="Peptidase_S1_PA_chymotrypsin"/>
</dbReference>
<dbReference type="FunFam" id="2.40.10.10:FF:000077">
    <property type="entry name" value="Predicted protein"/>
    <property type="match status" value="1"/>
</dbReference>
<name>A0A1B0GHB5_LUTLO</name>
<keyword evidence="7" id="KW-0720">Serine protease</keyword>